<dbReference type="InterPro" id="IPR011231">
    <property type="entry name" value="Phage_VT1-Sakai_H0018"/>
</dbReference>
<sequence length="779" mass="82296">MAINYRGTNPQDISNTSVRLEPVTSYDYSAYDSSSGEGAVENTTYWLVPDNFEYSSSVEFDKAGGGFYSASYFLVRPISITGSFYGDFNGTASYAANALSASYAPLSIDTSSFYISSPGNILFVNRFLIITKGDGNTDVIDLSTLEAASASYASYALTASYALSGGSGGGGTTFPYTGSARITGSLDVSGSIGSVDYVDFKTSNIIGTNEPAWKEGRVFYDSGSGALAVYNWEQDITLNVGQEQWLRARNQTGTSITNGTVVRLLGAIGDRPTVKPAQSTDQTNTFSTGNEIIGMATHDIEHGTDGFITSFGVVNGVNTAAFTAGDLLWVSQSAGQFTNIPPPPPFDRTFVGIVTRANVSNGSIFMTPLTPIHFHDISSVSASVYQMGDLWMYRSGSVGRTNAWINTKQLTGSYAISGSLNVNGAITGSLFGTSSWASSASNAVTASYILTAETALTASVIGVTPTGSTSDFYYPTTVLYPGPNKRNQVLYVSSSFYYDGGKRKFVAPTFIQSGSGYIGFEGSASYATRSETASYVNTLNQNVIVTGSLVVGFTGSVATENTLVVGRGPAGGAGEGGQIMLMATGGTYSSASMIDVWQDNFRILRGLNTGATVAAPFTMNLHSGNIITAGAISPSAWSAGQTIQTKLFSASDLSFTTNYTNATNTYSTIVSSTFTPLSATSYIFFEVYAMYDINGGGDDSFFSQITWDGNEIGLQRQLWANGAGGGTRSGTLFPLAGRVTNSSLTGYTWAVRARRDSSDDTITVYPNVGFYVKITEVGR</sequence>
<protein>
    <submittedName>
        <fullName evidence="1">Uncharacterized protein</fullName>
    </submittedName>
</protein>
<dbReference type="EMBL" id="LR796421">
    <property type="protein sequence ID" value="CAB4143694.1"/>
    <property type="molecule type" value="Genomic_DNA"/>
</dbReference>
<evidence type="ECO:0000313" key="1">
    <source>
        <dbReference type="EMBL" id="CAB4143694.1"/>
    </source>
</evidence>
<organism evidence="1">
    <name type="scientific">uncultured Caudovirales phage</name>
    <dbReference type="NCBI Taxonomy" id="2100421"/>
    <lineage>
        <taxon>Viruses</taxon>
        <taxon>Duplodnaviria</taxon>
        <taxon>Heunggongvirae</taxon>
        <taxon>Uroviricota</taxon>
        <taxon>Caudoviricetes</taxon>
        <taxon>Peduoviridae</taxon>
        <taxon>Maltschvirus</taxon>
        <taxon>Maltschvirus maltsch</taxon>
    </lineage>
</organism>
<reference evidence="1" key="1">
    <citation type="submission" date="2020-04" db="EMBL/GenBank/DDBJ databases">
        <authorList>
            <person name="Chiriac C."/>
            <person name="Salcher M."/>
            <person name="Ghai R."/>
            <person name="Kavagutti S V."/>
        </authorList>
    </citation>
    <scope>NUCLEOTIDE SEQUENCE</scope>
</reference>
<accession>A0A6J5MAC9</accession>
<proteinExistence type="predicted"/>
<gene>
    <name evidence="1" type="ORF">UFOVP450_201</name>
</gene>
<dbReference type="Pfam" id="PF09956">
    <property type="entry name" value="Phage_cement_2"/>
    <property type="match status" value="1"/>
</dbReference>
<name>A0A6J5MAC9_9CAUD</name>